<dbReference type="EMBL" id="CP003326">
    <property type="protein sequence ID" value="AFS78036.1"/>
    <property type="molecule type" value="Genomic_DNA"/>
</dbReference>
<name>K0B060_GOTA9</name>
<dbReference type="RefSeq" id="WP_014967173.1">
    <property type="nucleotide sequence ID" value="NC_018664.1"/>
</dbReference>
<evidence type="ECO:0000313" key="3">
    <source>
        <dbReference type="EMBL" id="AFS78036.1"/>
    </source>
</evidence>
<dbReference type="AlphaFoldDB" id="K0B060"/>
<dbReference type="InterPro" id="IPR043129">
    <property type="entry name" value="ATPase_NBD"/>
</dbReference>
<dbReference type="PATRIC" id="fig|1128398.3.peg.1023"/>
<dbReference type="STRING" id="1128398.Curi_c10220"/>
<dbReference type="KEGG" id="cad:Curi_c10220"/>
<evidence type="ECO:0000259" key="2">
    <source>
        <dbReference type="Pfam" id="PF05378"/>
    </source>
</evidence>
<evidence type="ECO:0000313" key="4">
    <source>
        <dbReference type="Proteomes" id="UP000006094"/>
    </source>
</evidence>
<dbReference type="InterPro" id="IPR045079">
    <property type="entry name" value="Oxoprolinase-like"/>
</dbReference>
<dbReference type="GO" id="GO:0005829">
    <property type="term" value="C:cytosol"/>
    <property type="evidence" value="ECO:0007669"/>
    <property type="project" value="TreeGrafter"/>
</dbReference>
<dbReference type="HOGENOM" id="CLU_014140_2_0_9"/>
<sequence length="561" mass="62012">MIIGLDVGGTNIDAVIIYNKEIINKVKKPLYNNDLLQSILETLDELLLDHDKSKIERVNLSTTVCTNAIVKNEISSVGMFIQSGPGLLVDFLACGQENKFLKGSIDHRGRLVKDLDMEEIEEGINLFKKNNIEACGVVTKFSTRNPSLETEIKDITDRYFRFTTTGHSMSGKLNFPRRVYTTYLNSAVHKTFNDFSNKIIESLRKQNINAPVYILKADGGTMDIKYAEKKPVETILSGPAASFMGISALLPTDVDSIFLDIGGTTTDIFFLADGVPLFEPLGIKIDKYNTLVRSIYSVSIGLGGDSSINAEDGKLKIGPKKEAIPYSLGGNNPTPTDAMIYLGLINDGDKHKAKDIMNNLGSELAISGEDTARLILDTMADIIKSKVDELLEEINSKPVYTVKEVLYGRKIEPKLINIIGGPAKSLVGVLEKRFNIPCNYPENYHIANAVGAALAGTTKDITILADTERKTLSIPELDIYKQINTKYNLKLAKKQAVELLKNSVELSDGTSENMSDKDIEITEESSFNMIEGYYKTGENIRVQAQIKPGLIYRLRSENKND</sequence>
<dbReference type="PANTHER" id="PTHR11365:SF2">
    <property type="entry name" value="5-OXOPROLINASE"/>
    <property type="match status" value="1"/>
</dbReference>
<dbReference type="Pfam" id="PF01968">
    <property type="entry name" value="Hydantoinase_A"/>
    <property type="match status" value="1"/>
</dbReference>
<dbReference type="GO" id="GO:0047423">
    <property type="term" value="F:N-methylhydantoinase (ATP-hydrolyzing) activity"/>
    <property type="evidence" value="ECO:0007669"/>
    <property type="project" value="UniProtKB-EC"/>
</dbReference>
<dbReference type="Proteomes" id="UP000006094">
    <property type="component" value="Chromosome"/>
</dbReference>
<accession>K0B060</accession>
<protein>
    <submittedName>
        <fullName evidence="3">N-methylhydantoinase</fullName>
        <ecNumber evidence="3">3.5.2.14</ecNumber>
    </submittedName>
</protein>
<dbReference type="InterPro" id="IPR008040">
    <property type="entry name" value="Hydant_A_N"/>
</dbReference>
<reference evidence="3 4" key="1">
    <citation type="journal article" date="2012" name="PLoS ONE">
        <title>The purine-utilizing bacterium Clostridium acidurici 9a: a genome-guided metabolic reconsideration.</title>
        <authorList>
            <person name="Hartwich K."/>
            <person name="Poehlein A."/>
            <person name="Daniel R."/>
        </authorList>
    </citation>
    <scope>NUCLEOTIDE SEQUENCE [LARGE SCALE GENOMIC DNA]</scope>
    <source>
        <strain evidence="4">ATCC 7906 / DSM 604 / BCRC 14475 / CIP 104303 / KCTC 5404 / NCIMB 10678 / 9a</strain>
    </source>
</reference>
<dbReference type="GO" id="GO:0017168">
    <property type="term" value="F:5-oxoprolinase (ATP-hydrolyzing) activity"/>
    <property type="evidence" value="ECO:0007669"/>
    <property type="project" value="TreeGrafter"/>
</dbReference>
<keyword evidence="3" id="KW-0378">Hydrolase</keyword>
<keyword evidence="4" id="KW-1185">Reference proteome</keyword>
<dbReference type="GO" id="GO:0006749">
    <property type="term" value="P:glutathione metabolic process"/>
    <property type="evidence" value="ECO:0007669"/>
    <property type="project" value="TreeGrafter"/>
</dbReference>
<dbReference type="OrthoDB" id="9768323at2"/>
<dbReference type="Pfam" id="PF05378">
    <property type="entry name" value="Hydant_A_N"/>
    <property type="match status" value="1"/>
</dbReference>
<evidence type="ECO:0000259" key="1">
    <source>
        <dbReference type="Pfam" id="PF01968"/>
    </source>
</evidence>
<dbReference type="eggNOG" id="COG0145">
    <property type="taxonomic scope" value="Bacteria"/>
</dbReference>
<proteinExistence type="predicted"/>
<dbReference type="PANTHER" id="PTHR11365">
    <property type="entry name" value="5-OXOPROLINASE RELATED"/>
    <property type="match status" value="1"/>
</dbReference>
<dbReference type="InterPro" id="IPR002821">
    <property type="entry name" value="Hydantoinase_A"/>
</dbReference>
<dbReference type="EC" id="3.5.2.14" evidence="3"/>
<feature type="domain" description="Hydantoinase A/oxoprolinase" evidence="1">
    <location>
        <begin position="178"/>
        <end position="459"/>
    </location>
</feature>
<organism evidence="3 4">
    <name type="scientific">Gottschalkia acidurici (strain ATCC 7906 / DSM 604 / BCRC 14475 / CIP 104303 / KCTC 5404 / NCIMB 10678 / 9a)</name>
    <name type="common">Clostridium acidurici</name>
    <dbReference type="NCBI Taxonomy" id="1128398"/>
    <lineage>
        <taxon>Bacteria</taxon>
        <taxon>Bacillati</taxon>
        <taxon>Bacillota</taxon>
        <taxon>Tissierellia</taxon>
        <taxon>Tissierellales</taxon>
        <taxon>Gottschalkiaceae</taxon>
        <taxon>Gottschalkia</taxon>
    </lineage>
</organism>
<feature type="domain" description="Hydantoinase/oxoprolinase N-terminal" evidence="2">
    <location>
        <begin position="3"/>
        <end position="158"/>
    </location>
</feature>
<dbReference type="SUPFAM" id="SSF53067">
    <property type="entry name" value="Actin-like ATPase domain"/>
    <property type="match status" value="1"/>
</dbReference>
<gene>
    <name evidence="3" type="primary">hyuA</name>
    <name evidence="3" type="ordered locus">Curi_c10220</name>
</gene>